<name>A0A515EJB1_9BURK</name>
<reference evidence="4" key="2">
    <citation type="journal article" date="2020" name="Int. J. Syst. Evol. Microbiol.">
        <title>Genomic insights into a novel species Rhodoferax aquaticus sp. nov., isolated from freshwater.</title>
        <authorList>
            <person name="Li T."/>
            <person name="Zhuo Y."/>
            <person name="Jin C.Z."/>
            <person name="Wu X."/>
            <person name="Ko S.R."/>
            <person name="Jin F.J."/>
            <person name="Ahn C.Y."/>
            <person name="Oh H.M."/>
            <person name="Lee H.G."/>
            <person name="Jin L."/>
        </authorList>
    </citation>
    <scope>NUCLEOTIDE SEQUENCE [LARGE SCALE GENOMIC DNA]</scope>
    <source>
        <strain evidence="4">Gr-4</strain>
    </source>
</reference>
<evidence type="ECO:0000313" key="3">
    <source>
        <dbReference type="EMBL" id="QDL52757.1"/>
    </source>
</evidence>
<feature type="coiled-coil region" evidence="1">
    <location>
        <begin position="203"/>
        <end position="248"/>
    </location>
</feature>
<dbReference type="Pfam" id="PF12770">
    <property type="entry name" value="CHAT"/>
    <property type="match status" value="1"/>
</dbReference>
<evidence type="ECO:0000259" key="2">
    <source>
        <dbReference type="Pfam" id="PF12770"/>
    </source>
</evidence>
<proteinExistence type="predicted"/>
<feature type="coiled-coil region" evidence="1">
    <location>
        <begin position="556"/>
        <end position="583"/>
    </location>
</feature>
<dbReference type="Gene3D" id="1.25.40.10">
    <property type="entry name" value="Tetratricopeptide repeat domain"/>
    <property type="match status" value="1"/>
</dbReference>
<dbReference type="Proteomes" id="UP000317365">
    <property type="component" value="Chromosome"/>
</dbReference>
<keyword evidence="4" id="KW-1185">Reference proteome</keyword>
<evidence type="ECO:0000256" key="1">
    <source>
        <dbReference type="SAM" id="Coils"/>
    </source>
</evidence>
<dbReference type="InterPro" id="IPR011990">
    <property type="entry name" value="TPR-like_helical_dom_sf"/>
</dbReference>
<feature type="domain" description="CHAT" evidence="2">
    <location>
        <begin position="676"/>
        <end position="1011"/>
    </location>
</feature>
<dbReference type="EMBL" id="CP036282">
    <property type="protein sequence ID" value="QDL52757.1"/>
    <property type="molecule type" value="Genomic_DNA"/>
</dbReference>
<gene>
    <name evidence="3" type="ORF">EXZ61_00405</name>
</gene>
<protein>
    <submittedName>
        <fullName evidence="3">CHAT domain-containing protein</fullName>
    </submittedName>
</protein>
<reference evidence="4" key="1">
    <citation type="submission" date="2019-02" db="EMBL/GenBank/DDBJ databases">
        <title>Complete genome sequence of Rhodoferax sp. Gr-4.</title>
        <authorList>
            <person name="Jin L."/>
        </authorList>
    </citation>
    <scope>NUCLEOTIDE SEQUENCE [LARGE SCALE GENOMIC DNA]</scope>
    <source>
        <strain evidence="4">Gr-4</strain>
    </source>
</reference>
<dbReference type="AlphaFoldDB" id="A0A515EJB1"/>
<accession>A0A515EJB1</accession>
<dbReference type="InterPro" id="IPR024983">
    <property type="entry name" value="CHAT_dom"/>
</dbReference>
<evidence type="ECO:0000313" key="4">
    <source>
        <dbReference type="Proteomes" id="UP000317365"/>
    </source>
</evidence>
<organism evidence="3 4">
    <name type="scientific">Rhodoferax aquaticus</name>
    <dbReference type="NCBI Taxonomy" id="2527691"/>
    <lineage>
        <taxon>Bacteria</taxon>
        <taxon>Pseudomonadati</taxon>
        <taxon>Pseudomonadota</taxon>
        <taxon>Betaproteobacteria</taxon>
        <taxon>Burkholderiales</taxon>
        <taxon>Comamonadaceae</taxon>
        <taxon>Rhodoferax</taxon>
    </lineage>
</organism>
<sequence>MRGPRSVHVKPDALSSPSLFQGDFWVGHFLRFIATLAMLCGCALPVLAQSDDIAGAFKALTSEETANLRYRLAQPLPVTKNADTLSMYIDVKINAAKRLADSAAYEVVMREAVRALPNNATYKHNLALALYSRGDANQEGNDLMRQAIVLFSPVHGAFSAALLGCELLLQSNLEGASKTLMDSRELLRVLELAPAKGKDQRLLTRAQGKMQECTSRLESYKGQPQKAIEAAEQAAHLARQELKLVQAANDPGRLKELYAFQSVINALERKLGAYREAGRLGDAETALKELVEFSSRHQLPPDFLSRIYRTAANLRFSQREFALAEQLYRKADAVRAKLGVPEASVERAQISRDLMNSLSAQGRWKDAFALRTGLDQLEQANPKLQGKTGLNTDNGYLYFGNQQYAKAAVFFARSVKFNQANLGEQHFFTTQAQGLQGAALWRAGGSDNQVAALPLLKSAVRAYMLPANADNLENVGLRKEYREIVFAAYLDALALTPGEDATQAMGAADWVRGGVVQDALNDAAVRAAARTPALVQLVRREQDIKLEISGLRTLLSQDAGQALSETRDKIAALEKDRQQLQADIKTAMPEYDRLVHPVPPTVQEIASKLDSKQAVLLLLPTPQAVYVWAVSADRPAAFVRADMGADTVKALVNRLRQQLDFGTPGNAGTRFDGDAAFQLYDTLLAPVAPAWRGKTQLIVAAGGALSQIPLGLLHTRAGGGFDSKAPWLIRDAAIAQVPSLSAWLALKTVSQTKNADPSFVAWGDPAFRMQASAATGQTTLRSQSTASNSANDLALDLDALAKPNASGLRYADIPALPETRDELLAIAKTLKANPGSDVYLGARATRESVLAASQSGQLQNKRVIAFATHGLMAGDLPKLTQPALALAATGAEAQNPLAPLLTLEDVLSLKLNADWVVLSACNTAAADGKAEEALSGLARGFFYAGSRSLLVTHWAVESESAKLLTTSTFAHYAANPKEPKAESLRQAMLKVMANPKYAHPAFWAPYALVGDGGR</sequence>
<dbReference type="KEGG" id="rhg:EXZ61_00405"/>
<keyword evidence="1" id="KW-0175">Coiled coil</keyword>